<dbReference type="Proteomes" id="UP001179952">
    <property type="component" value="Unassembled WGS sequence"/>
</dbReference>
<gene>
    <name evidence="2" type="ORF">QJS04_geneDACA021137</name>
</gene>
<comment type="caution">
    <text evidence="2">The sequence shown here is derived from an EMBL/GenBank/DDBJ whole genome shotgun (WGS) entry which is preliminary data.</text>
</comment>
<sequence length="283" mass="31706">MGRSPPRCVTHNPTLSFAAVGGRDIGVQRQQTRVDLGRRASHLLRLRHTLRRGAEEDRRGGVTREVPEDDWDGNGRIASTSSRGWRGRGRGWKRCGDEDGVAMRTVATSDLGRMMMGGEGLRGVRGGGGDATEVEWNEDWGSERKVRRSHGGSCRGRGLEGFGIAKIHSKKDENGRLSKTEVHYIVYESLIADEFDHNWLEMIAENDVKCQMRRHHELYSKFVNVVEAAVVSQEKLEFTKKYMDSLHAHLINFSKEIPNCSIASEEPLPDSIVHSLVSNKSSK</sequence>
<reference evidence="2" key="2">
    <citation type="submission" date="2023-06" db="EMBL/GenBank/DDBJ databases">
        <authorList>
            <person name="Ma L."/>
            <person name="Liu K.-W."/>
            <person name="Li Z."/>
            <person name="Hsiao Y.-Y."/>
            <person name="Qi Y."/>
            <person name="Fu T."/>
            <person name="Tang G."/>
            <person name="Zhang D."/>
            <person name="Sun W.-H."/>
            <person name="Liu D.-K."/>
            <person name="Li Y."/>
            <person name="Chen G.-Z."/>
            <person name="Liu X.-D."/>
            <person name="Liao X.-Y."/>
            <person name="Jiang Y.-T."/>
            <person name="Yu X."/>
            <person name="Hao Y."/>
            <person name="Huang J."/>
            <person name="Zhao X.-W."/>
            <person name="Ke S."/>
            <person name="Chen Y.-Y."/>
            <person name="Wu W.-L."/>
            <person name="Hsu J.-L."/>
            <person name="Lin Y.-F."/>
            <person name="Huang M.-D."/>
            <person name="Li C.-Y."/>
            <person name="Huang L."/>
            <person name="Wang Z.-W."/>
            <person name="Zhao X."/>
            <person name="Zhong W.-Y."/>
            <person name="Peng D.-H."/>
            <person name="Ahmad S."/>
            <person name="Lan S."/>
            <person name="Zhang J.-S."/>
            <person name="Tsai W.-C."/>
            <person name="Van De Peer Y."/>
            <person name="Liu Z.-J."/>
        </authorList>
    </citation>
    <scope>NUCLEOTIDE SEQUENCE</scope>
    <source>
        <strain evidence="2">SCP</strain>
        <tissue evidence="2">Leaves</tissue>
    </source>
</reference>
<name>A0AAV9BWV9_ACOGR</name>
<feature type="compositionally biased region" description="Basic and acidic residues" evidence="1">
    <location>
        <begin position="54"/>
        <end position="66"/>
    </location>
</feature>
<evidence type="ECO:0000313" key="3">
    <source>
        <dbReference type="Proteomes" id="UP001179952"/>
    </source>
</evidence>
<accession>A0AAV9BWV9</accession>
<organism evidence="2 3">
    <name type="scientific">Acorus gramineus</name>
    <name type="common">Dwarf sweet flag</name>
    <dbReference type="NCBI Taxonomy" id="55184"/>
    <lineage>
        <taxon>Eukaryota</taxon>
        <taxon>Viridiplantae</taxon>
        <taxon>Streptophyta</taxon>
        <taxon>Embryophyta</taxon>
        <taxon>Tracheophyta</taxon>
        <taxon>Spermatophyta</taxon>
        <taxon>Magnoliopsida</taxon>
        <taxon>Liliopsida</taxon>
        <taxon>Acoraceae</taxon>
        <taxon>Acorus</taxon>
    </lineage>
</organism>
<dbReference type="EMBL" id="JAUJYN010000001">
    <property type="protein sequence ID" value="KAK1280773.1"/>
    <property type="molecule type" value="Genomic_DNA"/>
</dbReference>
<keyword evidence="3" id="KW-1185">Reference proteome</keyword>
<proteinExistence type="predicted"/>
<reference evidence="2" key="1">
    <citation type="journal article" date="2023" name="Nat. Commun.">
        <title>Diploid and tetraploid genomes of Acorus and the evolution of monocots.</title>
        <authorList>
            <person name="Ma L."/>
            <person name="Liu K.W."/>
            <person name="Li Z."/>
            <person name="Hsiao Y.Y."/>
            <person name="Qi Y."/>
            <person name="Fu T."/>
            <person name="Tang G.D."/>
            <person name="Zhang D."/>
            <person name="Sun W.H."/>
            <person name="Liu D.K."/>
            <person name="Li Y."/>
            <person name="Chen G.Z."/>
            <person name="Liu X.D."/>
            <person name="Liao X.Y."/>
            <person name="Jiang Y.T."/>
            <person name="Yu X."/>
            <person name="Hao Y."/>
            <person name="Huang J."/>
            <person name="Zhao X.W."/>
            <person name="Ke S."/>
            <person name="Chen Y.Y."/>
            <person name="Wu W.L."/>
            <person name="Hsu J.L."/>
            <person name="Lin Y.F."/>
            <person name="Huang M.D."/>
            <person name="Li C.Y."/>
            <person name="Huang L."/>
            <person name="Wang Z.W."/>
            <person name="Zhao X."/>
            <person name="Zhong W.Y."/>
            <person name="Peng D.H."/>
            <person name="Ahmad S."/>
            <person name="Lan S."/>
            <person name="Zhang J.S."/>
            <person name="Tsai W.C."/>
            <person name="Van de Peer Y."/>
            <person name="Liu Z.J."/>
        </authorList>
    </citation>
    <scope>NUCLEOTIDE SEQUENCE</scope>
    <source>
        <strain evidence="2">SCP</strain>
    </source>
</reference>
<feature type="region of interest" description="Disordered" evidence="1">
    <location>
        <begin position="54"/>
        <end position="91"/>
    </location>
</feature>
<evidence type="ECO:0000256" key="1">
    <source>
        <dbReference type="SAM" id="MobiDB-lite"/>
    </source>
</evidence>
<evidence type="ECO:0000313" key="2">
    <source>
        <dbReference type="EMBL" id="KAK1280773.1"/>
    </source>
</evidence>
<protein>
    <submittedName>
        <fullName evidence="2">Uncharacterized protein</fullName>
    </submittedName>
</protein>
<dbReference type="AlphaFoldDB" id="A0AAV9BWV9"/>